<feature type="domain" description="Outer membrane protein beta-barrel" evidence="2">
    <location>
        <begin position="24"/>
        <end position="191"/>
    </location>
</feature>
<protein>
    <submittedName>
        <fullName evidence="3">PorT family protein</fullName>
    </submittedName>
</protein>
<feature type="chain" id="PRO_5037560017" evidence="1">
    <location>
        <begin position="23"/>
        <end position="218"/>
    </location>
</feature>
<dbReference type="EMBL" id="JAGQHS010000021">
    <property type="protein sequence ID" value="MCA9755391.1"/>
    <property type="molecule type" value="Genomic_DNA"/>
</dbReference>
<evidence type="ECO:0000256" key="1">
    <source>
        <dbReference type="SAM" id="SignalP"/>
    </source>
</evidence>
<dbReference type="InterPro" id="IPR025665">
    <property type="entry name" value="Beta-barrel_OMP_2"/>
</dbReference>
<organism evidence="3 4">
    <name type="scientific">Eiseniibacteriota bacterium</name>
    <dbReference type="NCBI Taxonomy" id="2212470"/>
    <lineage>
        <taxon>Bacteria</taxon>
        <taxon>Candidatus Eiseniibacteriota</taxon>
    </lineage>
</organism>
<evidence type="ECO:0000259" key="2">
    <source>
        <dbReference type="Pfam" id="PF13568"/>
    </source>
</evidence>
<sequence>MKRSGWALVAGALMVSAGLETAAAQERPFELGFRFGLGVGMQSVDPGETDGSRVGITAGGIVGFPVAPNVAVETGLLYELRGAKYVNSVEFGGETFSVESTAKLDYLVIPAVARMSFGTDGGTRPFVLGGLDLGFLMKAESDVKDGDKTDIKDALKSTDFSLRLGGGVEIPAGGYDFVVGAAYALGLTDISDATSVDGVDDSGSIKNRTLTVTAGVNF</sequence>
<dbReference type="SUPFAM" id="SSF56925">
    <property type="entry name" value="OMPA-like"/>
    <property type="match status" value="1"/>
</dbReference>
<feature type="signal peptide" evidence="1">
    <location>
        <begin position="1"/>
        <end position="22"/>
    </location>
</feature>
<keyword evidence="1" id="KW-0732">Signal</keyword>
<gene>
    <name evidence="3" type="ORF">KDA27_06295</name>
</gene>
<dbReference type="Pfam" id="PF13568">
    <property type="entry name" value="OMP_b-brl_2"/>
    <property type="match status" value="1"/>
</dbReference>
<evidence type="ECO:0000313" key="3">
    <source>
        <dbReference type="EMBL" id="MCA9755391.1"/>
    </source>
</evidence>
<evidence type="ECO:0000313" key="4">
    <source>
        <dbReference type="Proteomes" id="UP000739538"/>
    </source>
</evidence>
<proteinExistence type="predicted"/>
<reference evidence="3" key="1">
    <citation type="submission" date="2020-04" db="EMBL/GenBank/DDBJ databases">
        <authorList>
            <person name="Zhang T."/>
        </authorList>
    </citation>
    <scope>NUCLEOTIDE SEQUENCE</scope>
    <source>
        <strain evidence="3">HKST-UBA02</strain>
    </source>
</reference>
<dbReference type="InterPro" id="IPR011250">
    <property type="entry name" value="OMP/PagP_B-barrel"/>
</dbReference>
<dbReference type="AlphaFoldDB" id="A0A956SCI5"/>
<reference evidence="3" key="2">
    <citation type="journal article" date="2021" name="Microbiome">
        <title>Successional dynamics and alternative stable states in a saline activated sludge microbial community over 9 years.</title>
        <authorList>
            <person name="Wang Y."/>
            <person name="Ye J."/>
            <person name="Ju F."/>
            <person name="Liu L."/>
            <person name="Boyd J.A."/>
            <person name="Deng Y."/>
            <person name="Parks D.H."/>
            <person name="Jiang X."/>
            <person name="Yin X."/>
            <person name="Woodcroft B.J."/>
            <person name="Tyson G.W."/>
            <person name="Hugenholtz P."/>
            <person name="Polz M.F."/>
            <person name="Zhang T."/>
        </authorList>
    </citation>
    <scope>NUCLEOTIDE SEQUENCE</scope>
    <source>
        <strain evidence="3">HKST-UBA02</strain>
    </source>
</reference>
<comment type="caution">
    <text evidence="3">The sequence shown here is derived from an EMBL/GenBank/DDBJ whole genome shotgun (WGS) entry which is preliminary data.</text>
</comment>
<name>A0A956SCI5_UNCEI</name>
<accession>A0A956SCI5</accession>
<dbReference type="Proteomes" id="UP000739538">
    <property type="component" value="Unassembled WGS sequence"/>
</dbReference>